<feature type="domain" description="VPS9" evidence="1">
    <location>
        <begin position="1"/>
        <end position="133"/>
    </location>
</feature>
<dbReference type="Gene3D" id="1.20.1050.80">
    <property type="entry name" value="VPS9 domain"/>
    <property type="match status" value="1"/>
</dbReference>
<dbReference type="PANTHER" id="PTHR23101:SF63">
    <property type="entry name" value="VACUOLAR PROTEIN SORTING-ASSOCIATED PROTEIN 9A-LIKE ISOFORM X1"/>
    <property type="match status" value="1"/>
</dbReference>
<evidence type="ECO:0000313" key="2">
    <source>
        <dbReference type="EMBL" id="KAH7571077.1"/>
    </source>
</evidence>
<dbReference type="Pfam" id="PF02204">
    <property type="entry name" value="VPS9"/>
    <property type="match status" value="1"/>
</dbReference>
<dbReference type="Proteomes" id="UP000827721">
    <property type="component" value="Unassembled WGS sequence"/>
</dbReference>
<gene>
    <name evidence="2" type="ORF">JRO89_XS05G0249200</name>
</gene>
<reference evidence="2 3" key="1">
    <citation type="submission" date="2021-02" db="EMBL/GenBank/DDBJ databases">
        <title>Plant Genome Project.</title>
        <authorList>
            <person name="Zhang R.-G."/>
        </authorList>
    </citation>
    <scope>NUCLEOTIDE SEQUENCE [LARGE SCALE GENOMIC DNA]</scope>
    <source>
        <tissue evidence="2">Leaves</tissue>
    </source>
</reference>
<evidence type="ECO:0000259" key="1">
    <source>
        <dbReference type="PROSITE" id="PS51205"/>
    </source>
</evidence>
<sequence length="226" mass="25437">MSPTLSWRGRDNLKDNCVEIVCTFMKELHNINAFKAPREKLLCIMSCCRVINNLLPNASMSENVVLAAADDFLSVLIYVAIKASYPCYTGDRQNLFLKQLIISQSLFPPRALLIVDLNAKSLSIEENEFEESMQAARLANKAARVEVSGKRETRSGGSNYSYMEVEAGELTVRDVERLLSLYKDVALFGSIDEQLVPFNISIDDAFENACMEFDEVNLRPTYKISL</sequence>
<organism evidence="2 3">
    <name type="scientific">Xanthoceras sorbifolium</name>
    <dbReference type="NCBI Taxonomy" id="99658"/>
    <lineage>
        <taxon>Eukaryota</taxon>
        <taxon>Viridiplantae</taxon>
        <taxon>Streptophyta</taxon>
        <taxon>Embryophyta</taxon>
        <taxon>Tracheophyta</taxon>
        <taxon>Spermatophyta</taxon>
        <taxon>Magnoliopsida</taxon>
        <taxon>eudicotyledons</taxon>
        <taxon>Gunneridae</taxon>
        <taxon>Pentapetalae</taxon>
        <taxon>rosids</taxon>
        <taxon>malvids</taxon>
        <taxon>Sapindales</taxon>
        <taxon>Sapindaceae</taxon>
        <taxon>Xanthoceroideae</taxon>
        <taxon>Xanthoceras</taxon>
    </lineage>
</organism>
<dbReference type="PROSITE" id="PS51205">
    <property type="entry name" value="VPS9"/>
    <property type="match status" value="1"/>
</dbReference>
<dbReference type="InterPro" id="IPR045046">
    <property type="entry name" value="Vps9-like"/>
</dbReference>
<comment type="caution">
    <text evidence="2">The sequence shown here is derived from an EMBL/GenBank/DDBJ whole genome shotgun (WGS) entry which is preliminary data.</text>
</comment>
<accession>A0ABQ8I3Y3</accession>
<keyword evidence="3" id="KW-1185">Reference proteome</keyword>
<dbReference type="InterPro" id="IPR003123">
    <property type="entry name" value="VPS9"/>
</dbReference>
<dbReference type="SUPFAM" id="SSF109993">
    <property type="entry name" value="VPS9 domain"/>
    <property type="match status" value="1"/>
</dbReference>
<dbReference type="PANTHER" id="PTHR23101">
    <property type="entry name" value="RAB GDP/GTP EXCHANGE FACTOR"/>
    <property type="match status" value="1"/>
</dbReference>
<dbReference type="EMBL" id="JAFEMO010000005">
    <property type="protein sequence ID" value="KAH7571077.1"/>
    <property type="molecule type" value="Genomic_DNA"/>
</dbReference>
<dbReference type="InterPro" id="IPR037191">
    <property type="entry name" value="VPS9_dom_sf"/>
</dbReference>
<protein>
    <recommendedName>
        <fullName evidence="1">VPS9 domain-containing protein</fullName>
    </recommendedName>
</protein>
<proteinExistence type="predicted"/>
<evidence type="ECO:0000313" key="3">
    <source>
        <dbReference type="Proteomes" id="UP000827721"/>
    </source>
</evidence>
<name>A0ABQ8I3Y3_9ROSI</name>